<dbReference type="AlphaFoldDB" id="A0A4Y3R7S6"/>
<reference evidence="2 3" key="1">
    <citation type="submission" date="2019-06" db="EMBL/GenBank/DDBJ databases">
        <title>Whole genome shotgun sequence of Streptomyces cacaoi subsp. cacaoi NBRC 12748.</title>
        <authorList>
            <person name="Hosoyama A."/>
            <person name="Uohara A."/>
            <person name="Ohji S."/>
            <person name="Ichikawa N."/>
        </authorList>
    </citation>
    <scope>NUCLEOTIDE SEQUENCE [LARGE SCALE GENOMIC DNA]</scope>
    <source>
        <strain evidence="2 3">NBRC 12748</strain>
    </source>
</reference>
<feature type="domain" description="Putative restriction endonuclease" evidence="1">
    <location>
        <begin position="14"/>
        <end position="184"/>
    </location>
</feature>
<sequence>MTVMTERRAQMPVAEFEQLAHLVGKESESVRLEFIDGRIGAKGMPDGDHNEIVRWVARRCMQHRPDVWMYSGDQGLKVERYRGGRARPDGTLAPDGLFAGQGEWADPQGVLMTVEVTSYDADTHRRDREDMPAGYAAAGIPVYLLVDREHGTVTVCSAPDRDKGEYTVTQTVRFGACLVLPEPVGAVLETAELKRFG</sequence>
<dbReference type="Proteomes" id="UP000319210">
    <property type="component" value="Unassembled WGS sequence"/>
</dbReference>
<dbReference type="OrthoDB" id="4537149at2"/>
<evidence type="ECO:0000313" key="2">
    <source>
        <dbReference type="EMBL" id="GEB51900.1"/>
    </source>
</evidence>
<organism evidence="2 3">
    <name type="scientific">Streptomyces cacaoi</name>
    <dbReference type="NCBI Taxonomy" id="1898"/>
    <lineage>
        <taxon>Bacteria</taxon>
        <taxon>Bacillati</taxon>
        <taxon>Actinomycetota</taxon>
        <taxon>Actinomycetes</taxon>
        <taxon>Kitasatosporales</taxon>
        <taxon>Streptomycetaceae</taxon>
        <taxon>Streptomyces</taxon>
    </lineage>
</organism>
<dbReference type="Gene3D" id="3.90.1570.10">
    <property type="entry name" value="tt1808, chain A"/>
    <property type="match status" value="1"/>
</dbReference>
<dbReference type="InterPro" id="IPR011335">
    <property type="entry name" value="Restrct_endonuc-II-like"/>
</dbReference>
<comment type="caution">
    <text evidence="2">The sequence shown here is derived from an EMBL/GenBank/DDBJ whole genome shotgun (WGS) entry which is preliminary data.</text>
</comment>
<protein>
    <recommendedName>
        <fullName evidence="1">Putative restriction endonuclease domain-containing protein</fullName>
    </recommendedName>
</protein>
<name>A0A4Y3R7S6_STRCI</name>
<accession>A0A4Y3R7S6</accession>
<dbReference type="RefSeq" id="WP_086817926.1">
    <property type="nucleotide sequence ID" value="NZ_BJMM01000025.1"/>
</dbReference>
<dbReference type="CDD" id="cd06260">
    <property type="entry name" value="DUF820-like"/>
    <property type="match status" value="1"/>
</dbReference>
<dbReference type="Pfam" id="PF05685">
    <property type="entry name" value="Uma2"/>
    <property type="match status" value="1"/>
</dbReference>
<keyword evidence="3" id="KW-1185">Reference proteome</keyword>
<proteinExistence type="predicted"/>
<evidence type="ECO:0000313" key="3">
    <source>
        <dbReference type="Proteomes" id="UP000319210"/>
    </source>
</evidence>
<dbReference type="EMBL" id="BJMM01000025">
    <property type="protein sequence ID" value="GEB51900.1"/>
    <property type="molecule type" value="Genomic_DNA"/>
</dbReference>
<dbReference type="InterPro" id="IPR012296">
    <property type="entry name" value="Nuclease_put_TT1808"/>
</dbReference>
<dbReference type="PANTHER" id="PTHR35400:SF3">
    <property type="entry name" value="SLL1072 PROTEIN"/>
    <property type="match status" value="1"/>
</dbReference>
<dbReference type="SUPFAM" id="SSF52980">
    <property type="entry name" value="Restriction endonuclease-like"/>
    <property type="match status" value="1"/>
</dbReference>
<gene>
    <name evidence="2" type="ORF">SCA03_44510</name>
</gene>
<dbReference type="PANTHER" id="PTHR35400">
    <property type="entry name" value="SLR1083 PROTEIN"/>
    <property type="match status" value="1"/>
</dbReference>
<evidence type="ECO:0000259" key="1">
    <source>
        <dbReference type="Pfam" id="PF05685"/>
    </source>
</evidence>
<dbReference type="InterPro" id="IPR008538">
    <property type="entry name" value="Uma2"/>
</dbReference>